<comment type="caution">
    <text evidence="1">The sequence shown here is derived from an EMBL/GenBank/DDBJ whole genome shotgun (WGS) entry which is preliminary data.</text>
</comment>
<dbReference type="AlphaFoldDB" id="A0A372NU71"/>
<protein>
    <submittedName>
        <fullName evidence="1">Acyltransferase</fullName>
    </submittedName>
</protein>
<accession>A0A372NU71</accession>
<dbReference type="EMBL" id="QWDC01000002">
    <property type="protein sequence ID" value="RFZ92823.1"/>
    <property type="molecule type" value="Genomic_DNA"/>
</dbReference>
<dbReference type="SUPFAM" id="SSF51161">
    <property type="entry name" value="Trimeric LpxA-like enzymes"/>
    <property type="match status" value="1"/>
</dbReference>
<reference evidence="1 2" key="1">
    <citation type="submission" date="2018-08" db="EMBL/GenBank/DDBJ databases">
        <title>Mucilaginibacter sp. MYSH2.</title>
        <authorList>
            <person name="Seo T."/>
        </authorList>
    </citation>
    <scope>NUCLEOTIDE SEQUENCE [LARGE SCALE GENOMIC DNA]</scope>
    <source>
        <strain evidence="1 2">MYSH2</strain>
    </source>
</reference>
<dbReference type="RefSeq" id="WP_117392532.1">
    <property type="nucleotide sequence ID" value="NZ_QWDC01000002.1"/>
</dbReference>
<sequence>MNNVLKFLTRINLKTIRFNFKYFPFKTAIKFPVFISNNVFLHQMKGRVIINGPIKTALVQIGYGKIGISDFKRSRAIWEVHGDVVFNGRAFIMHGCKLNVAAGAQLIFGDDFNMSTECAIVAHKKIQIGNHSGISWESLVMDTDFHHIADETGTVFNHPKEIIIGDNVWVACKCTILKGAVIPNGCVVAANSMITKALVGEKSIFGGNPIRVLKTGISWWY</sequence>
<name>A0A372NU71_9SPHI</name>
<keyword evidence="1" id="KW-0808">Transferase</keyword>
<proteinExistence type="predicted"/>
<evidence type="ECO:0000313" key="2">
    <source>
        <dbReference type="Proteomes" id="UP000264217"/>
    </source>
</evidence>
<dbReference type="Proteomes" id="UP000264217">
    <property type="component" value="Unassembled WGS sequence"/>
</dbReference>
<dbReference type="CDD" id="cd04647">
    <property type="entry name" value="LbH_MAT_like"/>
    <property type="match status" value="1"/>
</dbReference>
<dbReference type="Gene3D" id="2.160.10.10">
    <property type="entry name" value="Hexapeptide repeat proteins"/>
    <property type="match status" value="1"/>
</dbReference>
<keyword evidence="1" id="KW-0012">Acyltransferase</keyword>
<evidence type="ECO:0000313" key="1">
    <source>
        <dbReference type="EMBL" id="RFZ92823.1"/>
    </source>
</evidence>
<dbReference type="PANTHER" id="PTHR23416">
    <property type="entry name" value="SIALIC ACID SYNTHASE-RELATED"/>
    <property type="match status" value="1"/>
</dbReference>
<dbReference type="InterPro" id="IPR011004">
    <property type="entry name" value="Trimer_LpxA-like_sf"/>
</dbReference>
<dbReference type="InterPro" id="IPR051159">
    <property type="entry name" value="Hexapeptide_acetyltransf"/>
</dbReference>
<gene>
    <name evidence="1" type="ORF">D0C36_15620</name>
</gene>
<dbReference type="GO" id="GO:0016746">
    <property type="term" value="F:acyltransferase activity"/>
    <property type="evidence" value="ECO:0007669"/>
    <property type="project" value="UniProtKB-KW"/>
</dbReference>
<keyword evidence="2" id="KW-1185">Reference proteome</keyword>
<organism evidence="1 2">
    <name type="scientific">Mucilaginibacter conchicola</name>
    <dbReference type="NCBI Taxonomy" id="2303333"/>
    <lineage>
        <taxon>Bacteria</taxon>
        <taxon>Pseudomonadati</taxon>
        <taxon>Bacteroidota</taxon>
        <taxon>Sphingobacteriia</taxon>
        <taxon>Sphingobacteriales</taxon>
        <taxon>Sphingobacteriaceae</taxon>
        <taxon>Mucilaginibacter</taxon>
    </lineage>
</organism>
<dbReference type="OrthoDB" id="9812571at2"/>